<feature type="compositionally biased region" description="Gly residues" evidence="1">
    <location>
        <begin position="101"/>
        <end position="110"/>
    </location>
</feature>
<gene>
    <name evidence="3" type="ORF">SAMN04489867_3182</name>
</gene>
<evidence type="ECO:0000313" key="4">
    <source>
        <dbReference type="Proteomes" id="UP000199077"/>
    </source>
</evidence>
<keyword evidence="2" id="KW-0472">Membrane</keyword>
<protein>
    <submittedName>
        <fullName evidence="3">Uncharacterized protein</fullName>
    </submittedName>
</protein>
<sequence>MPDFLKYVAALIPSTGVGFLFYLVIRAMLEGDRRERLALSQWEAARSQSTPAPADQSESSTRADLEAPDPELRQPDQTGLLPHEVEAVQGIERDDEEPCGPGCGLAGRDA</sequence>
<dbReference type="OrthoDB" id="4807612at2"/>
<feature type="region of interest" description="Disordered" evidence="1">
    <location>
        <begin position="42"/>
        <end position="110"/>
    </location>
</feature>
<feature type="transmembrane region" description="Helical" evidence="2">
    <location>
        <begin position="6"/>
        <end position="25"/>
    </location>
</feature>
<evidence type="ECO:0000256" key="1">
    <source>
        <dbReference type="SAM" id="MobiDB-lite"/>
    </source>
</evidence>
<reference evidence="4" key="1">
    <citation type="submission" date="2016-10" db="EMBL/GenBank/DDBJ databases">
        <authorList>
            <person name="Varghese N."/>
            <person name="Submissions S."/>
        </authorList>
    </citation>
    <scope>NUCLEOTIDE SEQUENCE [LARGE SCALE GENOMIC DNA]</scope>
    <source>
        <strain evidence="4">DSM 22329</strain>
    </source>
</reference>
<dbReference type="EMBL" id="LT629711">
    <property type="protein sequence ID" value="SDP62316.1"/>
    <property type="molecule type" value="Genomic_DNA"/>
</dbReference>
<evidence type="ECO:0000256" key="2">
    <source>
        <dbReference type="SAM" id="Phobius"/>
    </source>
</evidence>
<name>A0A1H0U906_9MICO</name>
<feature type="compositionally biased region" description="Polar residues" evidence="1">
    <location>
        <begin position="46"/>
        <end position="60"/>
    </location>
</feature>
<proteinExistence type="predicted"/>
<keyword evidence="4" id="KW-1185">Reference proteome</keyword>
<dbReference type="Proteomes" id="UP000199077">
    <property type="component" value="Chromosome I"/>
</dbReference>
<accession>A0A1H0U906</accession>
<evidence type="ECO:0000313" key="3">
    <source>
        <dbReference type="EMBL" id="SDP62316.1"/>
    </source>
</evidence>
<dbReference type="STRING" id="443156.SAMN04489867_3182"/>
<dbReference type="RefSeq" id="WP_091787619.1">
    <property type="nucleotide sequence ID" value="NZ_LT629711.1"/>
</dbReference>
<keyword evidence="2" id="KW-1133">Transmembrane helix</keyword>
<feature type="compositionally biased region" description="Basic and acidic residues" evidence="1">
    <location>
        <begin position="61"/>
        <end position="74"/>
    </location>
</feature>
<dbReference type="AlphaFoldDB" id="A0A1H0U906"/>
<keyword evidence="2" id="KW-0812">Transmembrane</keyword>
<organism evidence="3 4">
    <name type="scientific">Pedococcus dokdonensis</name>
    <dbReference type="NCBI Taxonomy" id="443156"/>
    <lineage>
        <taxon>Bacteria</taxon>
        <taxon>Bacillati</taxon>
        <taxon>Actinomycetota</taxon>
        <taxon>Actinomycetes</taxon>
        <taxon>Micrococcales</taxon>
        <taxon>Intrasporangiaceae</taxon>
        <taxon>Pedococcus</taxon>
    </lineage>
</organism>